<dbReference type="Pfam" id="PF01699">
    <property type="entry name" value="Na_Ca_ex"/>
    <property type="match status" value="2"/>
</dbReference>
<feature type="transmembrane region" description="Helical" evidence="9">
    <location>
        <begin position="72"/>
        <end position="88"/>
    </location>
</feature>
<keyword evidence="8 9" id="KW-0472">Membrane</keyword>
<keyword evidence="9" id="KW-0050">Antiport</keyword>
<feature type="transmembrane region" description="Helical" evidence="9">
    <location>
        <begin position="402"/>
        <end position="422"/>
    </location>
</feature>
<evidence type="ECO:0000256" key="8">
    <source>
        <dbReference type="ARBA" id="ARBA00023136"/>
    </source>
</evidence>
<dbReference type="InterPro" id="IPR044880">
    <property type="entry name" value="NCX_ion-bd_dom_sf"/>
</dbReference>
<evidence type="ECO:0000256" key="1">
    <source>
        <dbReference type="ARBA" id="ARBA00004127"/>
    </source>
</evidence>
<reference evidence="12 13" key="1">
    <citation type="journal article" date="2024" name="Science">
        <title>Giant polyketide synthase enzymes in the biosynthesis of giant marine polyether toxins.</title>
        <authorList>
            <person name="Fallon T.R."/>
            <person name="Shende V.V."/>
            <person name="Wierzbicki I.H."/>
            <person name="Pendleton A.L."/>
            <person name="Watervoot N.F."/>
            <person name="Auber R.P."/>
            <person name="Gonzalez D.J."/>
            <person name="Wisecaver J.H."/>
            <person name="Moore B.S."/>
        </authorList>
    </citation>
    <scope>NUCLEOTIDE SEQUENCE [LARGE SCALE GENOMIC DNA]</scope>
    <source>
        <strain evidence="12 13">12B1</strain>
    </source>
</reference>
<feature type="transmembrane region" description="Helical" evidence="9">
    <location>
        <begin position="94"/>
        <end position="112"/>
    </location>
</feature>
<dbReference type="InterPro" id="IPR004713">
    <property type="entry name" value="CaH_exchang"/>
</dbReference>
<dbReference type="Gene3D" id="1.20.1420.30">
    <property type="entry name" value="NCX, central ion-binding region"/>
    <property type="match status" value="2"/>
</dbReference>
<protein>
    <recommendedName>
        <fullName evidence="11">Sodium/calcium exchanger membrane region domain-containing protein</fullName>
    </recommendedName>
</protein>
<dbReference type="NCBIfam" id="TIGR00846">
    <property type="entry name" value="caca2"/>
    <property type="match status" value="1"/>
</dbReference>
<evidence type="ECO:0000313" key="12">
    <source>
        <dbReference type="EMBL" id="KAL1524955.1"/>
    </source>
</evidence>
<feature type="transmembrane region" description="Helical" evidence="9">
    <location>
        <begin position="225"/>
        <end position="243"/>
    </location>
</feature>
<evidence type="ECO:0000256" key="7">
    <source>
        <dbReference type="ARBA" id="ARBA00023065"/>
    </source>
</evidence>
<comment type="caution">
    <text evidence="12">The sequence shown here is derived from an EMBL/GenBank/DDBJ whole genome shotgun (WGS) entry which is preliminary data.</text>
</comment>
<feature type="transmembrane region" description="Helical" evidence="9">
    <location>
        <begin position="341"/>
        <end position="368"/>
    </location>
</feature>
<keyword evidence="3 9" id="KW-0109">Calcium transport</keyword>
<evidence type="ECO:0000259" key="11">
    <source>
        <dbReference type="Pfam" id="PF01699"/>
    </source>
</evidence>
<evidence type="ECO:0000256" key="2">
    <source>
        <dbReference type="ARBA" id="ARBA00022448"/>
    </source>
</evidence>
<dbReference type="EMBL" id="JBGBPQ010000004">
    <property type="protein sequence ID" value="KAL1524955.1"/>
    <property type="molecule type" value="Genomic_DNA"/>
</dbReference>
<evidence type="ECO:0000313" key="13">
    <source>
        <dbReference type="Proteomes" id="UP001515480"/>
    </source>
</evidence>
<feature type="transmembrane region" description="Helical" evidence="9">
    <location>
        <begin position="187"/>
        <end position="205"/>
    </location>
</feature>
<feature type="region of interest" description="Disordered" evidence="10">
    <location>
        <begin position="1"/>
        <end position="20"/>
    </location>
</feature>
<gene>
    <name evidence="12" type="ORF">AB1Y20_019831</name>
</gene>
<keyword evidence="4 9" id="KW-0812">Transmembrane</keyword>
<evidence type="ECO:0000256" key="5">
    <source>
        <dbReference type="ARBA" id="ARBA00022837"/>
    </source>
</evidence>
<evidence type="ECO:0000256" key="6">
    <source>
        <dbReference type="ARBA" id="ARBA00022989"/>
    </source>
</evidence>
<feature type="transmembrane region" description="Helical" evidence="9">
    <location>
        <begin position="152"/>
        <end position="175"/>
    </location>
</feature>
<keyword evidence="13" id="KW-1185">Reference proteome</keyword>
<dbReference type="InterPro" id="IPR004798">
    <property type="entry name" value="CAX-like"/>
</dbReference>
<feature type="domain" description="Sodium/calcium exchanger membrane region" evidence="11">
    <location>
        <begin position="279"/>
        <end position="420"/>
    </location>
</feature>
<dbReference type="GO" id="GO:0012505">
    <property type="term" value="C:endomembrane system"/>
    <property type="evidence" value="ECO:0007669"/>
    <property type="project" value="UniProtKB-SubCell"/>
</dbReference>
<name>A0AB34JSY1_PRYPA</name>
<feature type="transmembrane region" description="Helical" evidence="9">
    <location>
        <begin position="303"/>
        <end position="321"/>
    </location>
</feature>
<accession>A0AB34JSY1</accession>
<evidence type="ECO:0000256" key="4">
    <source>
        <dbReference type="ARBA" id="ARBA00022692"/>
    </source>
</evidence>
<keyword evidence="7 9" id="KW-0406">Ion transport</keyword>
<evidence type="ECO:0000256" key="10">
    <source>
        <dbReference type="SAM" id="MobiDB-lite"/>
    </source>
</evidence>
<feature type="transmembrane region" description="Helical" evidence="9">
    <location>
        <begin position="374"/>
        <end position="395"/>
    </location>
</feature>
<evidence type="ECO:0000256" key="9">
    <source>
        <dbReference type="RuleBase" id="RU365028"/>
    </source>
</evidence>
<dbReference type="PANTHER" id="PTHR31503:SF22">
    <property type="entry name" value="VACUOLAR CALCIUM ION TRANSPORTER"/>
    <property type="match status" value="1"/>
</dbReference>
<feature type="transmembrane region" description="Helical" evidence="9">
    <location>
        <begin position="270"/>
        <end position="291"/>
    </location>
</feature>
<evidence type="ECO:0000256" key="3">
    <source>
        <dbReference type="ARBA" id="ARBA00022568"/>
    </source>
</evidence>
<feature type="domain" description="Sodium/calcium exchanger membrane region" evidence="11">
    <location>
        <begin position="94"/>
        <end position="245"/>
    </location>
</feature>
<dbReference type="AlphaFoldDB" id="A0AB34JSY1"/>
<proteinExistence type="inferred from homology"/>
<keyword evidence="2 9" id="KW-0813">Transport</keyword>
<keyword evidence="5 9" id="KW-0106">Calcium</keyword>
<dbReference type="PANTHER" id="PTHR31503">
    <property type="entry name" value="VACUOLAR CALCIUM ION TRANSPORTER"/>
    <property type="match status" value="1"/>
</dbReference>
<comment type="similarity">
    <text evidence="9">Belongs to the Ca(2+):cation antiporter (CaCA) (TC 2.A.19) family.</text>
</comment>
<dbReference type="GO" id="GO:0005774">
    <property type="term" value="C:vacuolar membrane"/>
    <property type="evidence" value="ECO:0007669"/>
    <property type="project" value="UniProtKB-ARBA"/>
</dbReference>
<feature type="transmembrane region" description="Helical" evidence="9">
    <location>
        <begin position="124"/>
        <end position="146"/>
    </location>
</feature>
<comment type="subcellular location">
    <subcellularLocation>
        <location evidence="1">Endomembrane system</location>
        <topology evidence="1">Multi-pass membrane protein</topology>
    </subcellularLocation>
</comment>
<dbReference type="GO" id="GO:0006874">
    <property type="term" value="P:intracellular calcium ion homeostasis"/>
    <property type="evidence" value="ECO:0007669"/>
    <property type="project" value="TreeGrafter"/>
</dbReference>
<dbReference type="Proteomes" id="UP001515480">
    <property type="component" value="Unassembled WGS sequence"/>
</dbReference>
<dbReference type="NCBIfam" id="TIGR00378">
    <property type="entry name" value="cax"/>
    <property type="match status" value="1"/>
</dbReference>
<keyword evidence="6 9" id="KW-1133">Transmembrane helix</keyword>
<dbReference type="InterPro" id="IPR004837">
    <property type="entry name" value="NaCa_Exmemb"/>
</dbReference>
<sequence>MERAPASEQPLMEEGEARPSRKSITMWKNAVQDVQRAQKMRSRGLTISRAIPTKKPPHFIAGSRAMLASNRLYWLLLTVPLALIANALDWPIGVVFGLSCAAILPLAGLLGEATEQVAIHTSEVLSGLLNATFGNATELIVAIFALQHGLLTVVSLLGSILSNTLLVLGCACLAGGIRTTTPKFNKVAAISNATLLQIAVLGLLVPTLLDGVGQLQRHDATDLQLSRGISIGLFILYILYIYFQLFTHRNLFEDDAAGGAEDDDGEEDPVYLTLAGGCVWLAVVTVLIALLSEQLTTTLEGAAAAWHLGEAFVGFVLLPIAGNAAEHSTAVTMAYKGKMDVALGVALGSSTQIALFVIPVMVLLGWVMDQPLDLQFGLFETCIVFMSSLIVFFIVQNGETNWLEGVMLLFSYCIICFAFFFFETSSPA</sequence>
<dbReference type="GO" id="GO:0015369">
    <property type="term" value="F:calcium:proton antiporter activity"/>
    <property type="evidence" value="ECO:0007669"/>
    <property type="project" value="UniProtKB-UniRule"/>
</dbReference>
<organism evidence="12 13">
    <name type="scientific">Prymnesium parvum</name>
    <name type="common">Toxic golden alga</name>
    <dbReference type="NCBI Taxonomy" id="97485"/>
    <lineage>
        <taxon>Eukaryota</taxon>
        <taxon>Haptista</taxon>
        <taxon>Haptophyta</taxon>
        <taxon>Prymnesiophyceae</taxon>
        <taxon>Prymnesiales</taxon>
        <taxon>Prymnesiaceae</taxon>
        <taxon>Prymnesium</taxon>
    </lineage>
</organism>